<dbReference type="AlphaFoldDB" id="A0A1E3LVM0"/>
<dbReference type="Proteomes" id="UP000094487">
    <property type="component" value="Unassembled WGS sequence"/>
</dbReference>
<dbReference type="GO" id="GO:0016829">
    <property type="term" value="F:lyase activity"/>
    <property type="evidence" value="ECO:0007669"/>
    <property type="project" value="InterPro"/>
</dbReference>
<evidence type="ECO:0000256" key="2">
    <source>
        <dbReference type="SAM" id="SignalP"/>
    </source>
</evidence>
<feature type="signal peptide" evidence="2">
    <location>
        <begin position="1"/>
        <end position="26"/>
    </location>
</feature>
<sequence>MQMRRRSFMEAALAAGSLALPGLARAGQVAAAAVAPDSIEPLIDYLVRTRFQDLPAPALAMTRAQLLDTMGIALAGRGEAGVRELRELARELGGKGESVVWGSPLRVPAHDAARINAVMVHALEFDDTFGRGYLHPAAITYPAALAVADLVGGVDGRELLTAVTLATDIACRIAISSQPGVDGFATGWHNTTLIGYLAAAMLAGRLMKLPPARIVDAVGIAYHQAAGNAQSHIDSALTKRLGPGMACAAGVFAARLAMRGVTGPRGVLDGKKGWYAQYHRGLASHELLLGDLGERFPAEELSFKPWPSCRGSHTSADAALQIVAEHRVRPDQIERVVIRNGPAEWPFLSNPIERKRRPATVVEAQFSIPWVVAAALVDGKVRIAQFTQDALQRADILAMTARTSAVQDDRLANPRGGPGQAVVEVATRDGRVLTKHVVAAKGDPQAPMSPAEIEAKFADCMDYAGLPNAQATALRQLIAGIDRVTDVRSLSAAMAMSA</sequence>
<organism evidence="5 6">
    <name type="scientific">Sphingomonas turrisvirgatae</name>
    <dbReference type="NCBI Taxonomy" id="1888892"/>
    <lineage>
        <taxon>Bacteria</taxon>
        <taxon>Pseudomonadati</taxon>
        <taxon>Pseudomonadota</taxon>
        <taxon>Alphaproteobacteria</taxon>
        <taxon>Sphingomonadales</taxon>
        <taxon>Sphingomonadaceae</taxon>
        <taxon>Sphingomonas</taxon>
    </lineage>
</organism>
<dbReference type="InterPro" id="IPR005656">
    <property type="entry name" value="MmgE_PrpD"/>
</dbReference>
<dbReference type="Pfam" id="PF03972">
    <property type="entry name" value="MmgE_PrpD_N"/>
    <property type="match status" value="1"/>
</dbReference>
<proteinExistence type="inferred from homology"/>
<evidence type="ECO:0000259" key="4">
    <source>
        <dbReference type="Pfam" id="PF19305"/>
    </source>
</evidence>
<dbReference type="PANTHER" id="PTHR16943:SF8">
    <property type="entry name" value="2-METHYLCITRATE DEHYDRATASE"/>
    <property type="match status" value="1"/>
</dbReference>
<dbReference type="InterPro" id="IPR042188">
    <property type="entry name" value="MmgE/PrpD_sf_2"/>
</dbReference>
<dbReference type="SUPFAM" id="SSF103378">
    <property type="entry name" value="2-methylcitrate dehydratase PrpD"/>
    <property type="match status" value="1"/>
</dbReference>
<comment type="caution">
    <text evidence="5">The sequence shown here is derived from an EMBL/GenBank/DDBJ whole genome shotgun (WGS) entry which is preliminary data.</text>
</comment>
<dbReference type="STRING" id="1888892.BFL28_02790"/>
<evidence type="ECO:0000256" key="1">
    <source>
        <dbReference type="ARBA" id="ARBA00006174"/>
    </source>
</evidence>
<feature type="domain" description="MmgE/PrpD N-terminal" evidence="3">
    <location>
        <begin position="42"/>
        <end position="281"/>
    </location>
</feature>
<dbReference type="InterPro" id="IPR045337">
    <property type="entry name" value="MmgE_PrpD_C"/>
</dbReference>
<protein>
    <recommendedName>
        <fullName evidence="7">MmgE/PrpD family protein</fullName>
    </recommendedName>
</protein>
<dbReference type="PROSITE" id="PS51318">
    <property type="entry name" value="TAT"/>
    <property type="match status" value="1"/>
</dbReference>
<evidence type="ECO:0008006" key="7">
    <source>
        <dbReference type="Google" id="ProtNLM"/>
    </source>
</evidence>
<reference evidence="5 6" key="1">
    <citation type="submission" date="2016-08" db="EMBL/GenBank/DDBJ databases">
        <title>Draft genome of the agarase producing Sphingomonas sp. MCT13.</title>
        <authorList>
            <person name="D'Andrea M.M."/>
            <person name="Rossolini G.M."/>
            <person name="Thaller M.C."/>
        </authorList>
    </citation>
    <scope>NUCLEOTIDE SEQUENCE [LARGE SCALE GENOMIC DNA]</scope>
    <source>
        <strain evidence="5 6">MCT13</strain>
    </source>
</reference>
<dbReference type="InterPro" id="IPR042183">
    <property type="entry name" value="MmgE/PrpD_sf_1"/>
</dbReference>
<evidence type="ECO:0000259" key="3">
    <source>
        <dbReference type="Pfam" id="PF03972"/>
    </source>
</evidence>
<feature type="chain" id="PRO_5009132081" description="MmgE/PrpD family protein" evidence="2">
    <location>
        <begin position="27"/>
        <end position="498"/>
    </location>
</feature>
<comment type="similarity">
    <text evidence="1">Belongs to the PrpD family.</text>
</comment>
<dbReference type="Pfam" id="PF19305">
    <property type="entry name" value="MmgE_PrpD_C"/>
    <property type="match status" value="1"/>
</dbReference>
<dbReference type="PANTHER" id="PTHR16943">
    <property type="entry name" value="2-METHYLCITRATE DEHYDRATASE-RELATED"/>
    <property type="match status" value="1"/>
</dbReference>
<dbReference type="Gene3D" id="1.10.4100.10">
    <property type="entry name" value="2-methylcitrate dehydratase PrpD"/>
    <property type="match status" value="1"/>
</dbReference>
<accession>A0A1E3LVM0</accession>
<evidence type="ECO:0000313" key="6">
    <source>
        <dbReference type="Proteomes" id="UP000094487"/>
    </source>
</evidence>
<name>A0A1E3LVM0_9SPHN</name>
<gene>
    <name evidence="5" type="ORF">BFL28_02790</name>
</gene>
<feature type="domain" description="MmgE/PrpD C-terminal" evidence="4">
    <location>
        <begin position="306"/>
        <end position="465"/>
    </location>
</feature>
<dbReference type="InterPro" id="IPR045336">
    <property type="entry name" value="MmgE_PrpD_N"/>
</dbReference>
<dbReference type="EMBL" id="MDDS01000035">
    <property type="protein sequence ID" value="ODP37175.1"/>
    <property type="molecule type" value="Genomic_DNA"/>
</dbReference>
<keyword evidence="6" id="KW-1185">Reference proteome</keyword>
<dbReference type="Gene3D" id="3.30.1330.120">
    <property type="entry name" value="2-methylcitrate dehydratase PrpD"/>
    <property type="match status" value="1"/>
</dbReference>
<dbReference type="InterPro" id="IPR036148">
    <property type="entry name" value="MmgE/PrpD_sf"/>
</dbReference>
<evidence type="ECO:0000313" key="5">
    <source>
        <dbReference type="EMBL" id="ODP37175.1"/>
    </source>
</evidence>
<dbReference type="InterPro" id="IPR006311">
    <property type="entry name" value="TAT_signal"/>
</dbReference>
<keyword evidence="2" id="KW-0732">Signal</keyword>